<feature type="region of interest" description="Disordered" evidence="1">
    <location>
        <begin position="296"/>
        <end position="339"/>
    </location>
</feature>
<name>A0A9N8NM94_GIBZA</name>
<dbReference type="EMBL" id="CAJPIJ010000104">
    <property type="protein sequence ID" value="CAG1977035.1"/>
    <property type="molecule type" value="Genomic_DNA"/>
</dbReference>
<dbReference type="AlphaFoldDB" id="A0A9N8NM94"/>
<protein>
    <submittedName>
        <fullName evidence="2">Uncharacterized protein</fullName>
    </submittedName>
</protein>
<proteinExistence type="predicted"/>
<feature type="region of interest" description="Disordered" evidence="1">
    <location>
        <begin position="202"/>
        <end position="224"/>
    </location>
</feature>
<evidence type="ECO:0000313" key="2">
    <source>
        <dbReference type="EMBL" id="CAG1977035.1"/>
    </source>
</evidence>
<gene>
    <name evidence="2" type="ORF">MDCFG202_LOCUS143004</name>
</gene>
<sequence length="339" mass="37098">MAPWKLQTRTHNLHSQPGLDFPGHSSFLVIPVSWSFQFPGHSSFLVNGRLPLIEDEEDCVFYLENTGIALVMMAKNITPLYRVLQRVQHTIHTPGGLDKGLDKLPGPKTGTTTDYLVFEVMDDHKSHMLGLGFLNQATGDNIDRRGQMRHMDVFRRTTSLSAVPLYYKSREVLTMSVPCLVENDALADWAASDESLGWVMEDPNPAMDQPPTETPPTEAPASPKPTNIPGWARLQRHLQTAAHLRHEEALAAAWVETAQQVALVEDGGLPAERAVNSAHSSVGDGEALRLPLDAVIPDSDSEGTTPGAGVQTGRRSDLQDRQGWPTSQSGGLLAKPRVI</sequence>
<evidence type="ECO:0000256" key="1">
    <source>
        <dbReference type="SAM" id="MobiDB-lite"/>
    </source>
</evidence>
<comment type="caution">
    <text evidence="2">The sequence shown here is derived from an EMBL/GenBank/DDBJ whole genome shotgun (WGS) entry which is preliminary data.</text>
</comment>
<evidence type="ECO:0000313" key="3">
    <source>
        <dbReference type="Proteomes" id="UP000746612"/>
    </source>
</evidence>
<dbReference type="Proteomes" id="UP000746612">
    <property type="component" value="Unassembled WGS sequence"/>
</dbReference>
<organism evidence="2 3">
    <name type="scientific">Gibberella zeae</name>
    <name type="common">Wheat head blight fungus</name>
    <name type="synonym">Fusarium graminearum</name>
    <dbReference type="NCBI Taxonomy" id="5518"/>
    <lineage>
        <taxon>Eukaryota</taxon>
        <taxon>Fungi</taxon>
        <taxon>Dikarya</taxon>
        <taxon>Ascomycota</taxon>
        <taxon>Pezizomycotina</taxon>
        <taxon>Sordariomycetes</taxon>
        <taxon>Hypocreomycetidae</taxon>
        <taxon>Hypocreales</taxon>
        <taxon>Nectriaceae</taxon>
        <taxon>Fusarium</taxon>
    </lineage>
</organism>
<accession>A0A9N8NM94</accession>
<reference evidence="2" key="1">
    <citation type="submission" date="2021-03" db="EMBL/GenBank/DDBJ databases">
        <authorList>
            <person name="Alouane T."/>
            <person name="Langin T."/>
            <person name="Bonhomme L."/>
        </authorList>
    </citation>
    <scope>NUCLEOTIDE SEQUENCE</scope>
    <source>
        <strain evidence="2">MDC_Fg202</strain>
    </source>
</reference>